<sequence>MEPPANIVAHAPAFPYAAHPFDKDSPGDVYLQALDDDCLHKTLLSEIGPLLDSAGALDDETVALRSQDNIPIRRVRHSLTTVSGLLCVFRCIPLPIFLSPEALFDFIRACDAYNLNIWMYIVGRTQFTTFAESNPAECFDFADSIKWELGATISGALLRLIPPETLQNDPTCILMQPGHEQARLAYENYRQRCVQAGRAVIVLEGTGTVRICGRVVTDELEGALCDHHAIYGAWVDVDMGVLGRHSRAPPSLTQLFLELRERITALPATTPDLQSVMQSTLCNAIYTCSTPHASAAVYAFILSVTKQVIGLVESAIKQVPVFDNAA</sequence>
<evidence type="ECO:0000313" key="1">
    <source>
        <dbReference type="EMBL" id="GJE98782.1"/>
    </source>
</evidence>
<evidence type="ECO:0000313" key="2">
    <source>
        <dbReference type="Proteomes" id="UP000703269"/>
    </source>
</evidence>
<reference evidence="1 2" key="1">
    <citation type="submission" date="2021-08" db="EMBL/GenBank/DDBJ databases">
        <title>Draft Genome Sequence of Phanerochaete sordida strain YK-624.</title>
        <authorList>
            <person name="Mori T."/>
            <person name="Dohra H."/>
            <person name="Suzuki T."/>
            <person name="Kawagishi H."/>
            <person name="Hirai H."/>
        </authorList>
    </citation>
    <scope>NUCLEOTIDE SEQUENCE [LARGE SCALE GENOMIC DNA]</scope>
    <source>
        <strain evidence="1 2">YK-624</strain>
    </source>
</reference>
<dbReference type="AlphaFoldDB" id="A0A9P3GNQ8"/>
<organism evidence="1 2">
    <name type="scientific">Phanerochaete sordida</name>
    <dbReference type="NCBI Taxonomy" id="48140"/>
    <lineage>
        <taxon>Eukaryota</taxon>
        <taxon>Fungi</taxon>
        <taxon>Dikarya</taxon>
        <taxon>Basidiomycota</taxon>
        <taxon>Agaricomycotina</taxon>
        <taxon>Agaricomycetes</taxon>
        <taxon>Polyporales</taxon>
        <taxon>Phanerochaetaceae</taxon>
        <taxon>Phanerochaete</taxon>
    </lineage>
</organism>
<keyword evidence="2" id="KW-1185">Reference proteome</keyword>
<accession>A0A9P3GNQ8</accession>
<proteinExistence type="predicted"/>
<dbReference type="Proteomes" id="UP000703269">
    <property type="component" value="Unassembled WGS sequence"/>
</dbReference>
<name>A0A9P3GNQ8_9APHY</name>
<gene>
    <name evidence="1" type="ORF">PsYK624_150180</name>
</gene>
<protein>
    <submittedName>
        <fullName evidence="1">Uncharacterized protein</fullName>
    </submittedName>
</protein>
<comment type="caution">
    <text evidence="1">The sequence shown here is derived from an EMBL/GenBank/DDBJ whole genome shotgun (WGS) entry which is preliminary data.</text>
</comment>
<dbReference type="EMBL" id="BPQB01000094">
    <property type="protein sequence ID" value="GJE98782.1"/>
    <property type="molecule type" value="Genomic_DNA"/>
</dbReference>